<protein>
    <submittedName>
        <fullName evidence="4">Armadillo-type protein</fullName>
    </submittedName>
</protein>
<dbReference type="GO" id="GO:0003723">
    <property type="term" value="F:RNA binding"/>
    <property type="evidence" value="ECO:0007669"/>
    <property type="project" value="TreeGrafter"/>
</dbReference>
<proteinExistence type="predicted"/>
<dbReference type="AlphaFoldDB" id="A0A836C9V7"/>
<dbReference type="GO" id="GO:0005634">
    <property type="term" value="C:nucleus"/>
    <property type="evidence" value="ECO:0007669"/>
    <property type="project" value="TreeGrafter"/>
</dbReference>
<dbReference type="Pfam" id="PF19273">
    <property type="entry name" value="Exportin-5"/>
    <property type="match status" value="1"/>
</dbReference>
<dbReference type="InterPro" id="IPR013598">
    <property type="entry name" value="Exportin-1/Importin-b-like"/>
</dbReference>
<dbReference type="OrthoDB" id="2215036at2759"/>
<dbReference type="EMBL" id="JAFCMP010000524">
    <property type="protein sequence ID" value="KAG5177597.1"/>
    <property type="molecule type" value="Genomic_DNA"/>
</dbReference>
<dbReference type="InterPro" id="IPR016024">
    <property type="entry name" value="ARM-type_fold"/>
</dbReference>
<dbReference type="GO" id="GO:0006405">
    <property type="term" value="P:RNA export from nucleus"/>
    <property type="evidence" value="ECO:0007669"/>
    <property type="project" value="TreeGrafter"/>
</dbReference>
<feature type="region of interest" description="Disordered" evidence="1">
    <location>
        <begin position="1183"/>
        <end position="1210"/>
    </location>
</feature>
<gene>
    <name evidence="4" type="ORF">JKP88DRAFT_265042</name>
</gene>
<dbReference type="PANTHER" id="PTHR11223:SF3">
    <property type="entry name" value="EXPORTIN-5"/>
    <property type="match status" value="1"/>
</dbReference>
<dbReference type="InterPro" id="IPR045478">
    <property type="entry name" value="Exportin-5_C"/>
</dbReference>
<sequence length="1210" mass="133264">MLNEEVYKKVLWAATVNYQPTATSVDRQHAFQVLEHFKGRNDCIEYALYMLCTPLPEHNDTVRFFAVHCIETYIKSDWSSMTEEQQARCRSASVDLIRSGTRDLLSEASFVKEKVAALAAEVAERDYPEKWPTFVQDMVMAVRIGPTQAELALMALTGVIQDCQDSDFQSRLASKRRNDITQALNTALPDLLRMLQAFMSHHYAQLRTLSGQGGAAAASPALAMNVVVLNRALVLLQNLVPWTPVDELASSQHDFVGDLLALIAEPHTMFEALGCMKVICYSKGLTLQLFGRLLDQLPAVCLRASQRVEESLAVTSNAVVAGAMGRQSVGSQLYRTLQLRVEVASCLSELLHHNMAALLGGTHGAAVKAEALSPGNPLHERIAHGFDLLLQVLQQPSYRVLLPALPLLQAWTKEDAVCALPFMSKAVPTLLQVCLSKMPRPQWDEEEQAFVGDAVASEEFDDIEIFNREAFMMLRKALWAPSKHWLLTTSITTTSTSTQCTSLLFRSFNREAFMMLRNGLVGAFRALAAHHPAEVVAFMRTMLEALFASYGAISTSEGVGDVLDGEGQLTKEAAAYRHMEAYTFALVQIAEGVPEWAMHTDNQALPPAQLDVAARTSAAASGILEGLLNWRPAHAILATIQLQYLERCFEALTFKTRASAAYDVRMGEDDSMELSAQVALVRKTASAGCINLARALPDVLVQIFPDLCIKVKQLLDTGTLTELQKQQLYEMIVITVNAVPDTATRRAFVTDICATAVAAWSGQDTAAAVATPQAFLHVLGVDAPEGPTNPAVVKSGWAVYTSFTSMLGTFLAVSKRVRPDDEARVTMDHTLYVQGQALSPEAVLAANPFAQIWPQILPNLLSFIRRDLRMKWATWLSQLRVRAYGLLAMACKHRALFLMADQQQIGKVLEESILVGLQHQETFAVAHFVSLVAESYAINCPPALYVRLYTECGYMMTTDTEQLTKQQREFLLVASDQTAYPMVMLVVGALCWPDGPACRGAIKCAHKITEAVWRMPKYSQVIGKSMMGAAVYALVTEPKWMVGLEWDMLQLTRVIYIKLVIGGDASDLESNGGVPTPISEEPRKLLLTLPGVSDADVQSLEDVLRIVTITQAEGGAESKDPRFSQKTLAARQRDALRDLFRKAAKHFEQHLSSTERASSDDSILRRGGHAVLDLPSDLVRKSRKLASAQHQRQPSADVVDLSALFEDPDL</sequence>
<organism evidence="4 5">
    <name type="scientific">Tribonema minus</name>
    <dbReference type="NCBI Taxonomy" id="303371"/>
    <lineage>
        <taxon>Eukaryota</taxon>
        <taxon>Sar</taxon>
        <taxon>Stramenopiles</taxon>
        <taxon>Ochrophyta</taxon>
        <taxon>PX clade</taxon>
        <taxon>Xanthophyceae</taxon>
        <taxon>Tribonematales</taxon>
        <taxon>Tribonemataceae</taxon>
        <taxon>Tribonema</taxon>
    </lineage>
</organism>
<evidence type="ECO:0000259" key="3">
    <source>
        <dbReference type="Pfam" id="PF19273"/>
    </source>
</evidence>
<dbReference type="SUPFAM" id="SSF48371">
    <property type="entry name" value="ARM repeat"/>
    <property type="match status" value="1"/>
</dbReference>
<evidence type="ECO:0000313" key="4">
    <source>
        <dbReference type="EMBL" id="KAG5177597.1"/>
    </source>
</evidence>
<dbReference type="Proteomes" id="UP000664859">
    <property type="component" value="Unassembled WGS sequence"/>
</dbReference>
<dbReference type="Gene3D" id="1.25.10.10">
    <property type="entry name" value="Leucine-rich Repeat Variant"/>
    <property type="match status" value="2"/>
</dbReference>
<dbReference type="GO" id="GO:0005049">
    <property type="term" value="F:nuclear export signal receptor activity"/>
    <property type="evidence" value="ECO:0007669"/>
    <property type="project" value="InterPro"/>
</dbReference>
<keyword evidence="5" id="KW-1185">Reference proteome</keyword>
<dbReference type="Pfam" id="PF08389">
    <property type="entry name" value="Xpo1"/>
    <property type="match status" value="1"/>
</dbReference>
<evidence type="ECO:0000256" key="1">
    <source>
        <dbReference type="SAM" id="MobiDB-lite"/>
    </source>
</evidence>
<dbReference type="InterPro" id="IPR045065">
    <property type="entry name" value="XPO1/5"/>
</dbReference>
<evidence type="ECO:0000259" key="2">
    <source>
        <dbReference type="Pfam" id="PF08389"/>
    </source>
</evidence>
<dbReference type="GO" id="GO:0042565">
    <property type="term" value="C:RNA nuclear export complex"/>
    <property type="evidence" value="ECO:0007669"/>
    <property type="project" value="TreeGrafter"/>
</dbReference>
<dbReference type="InterPro" id="IPR011989">
    <property type="entry name" value="ARM-like"/>
</dbReference>
<accession>A0A836C9V7</accession>
<evidence type="ECO:0000313" key="5">
    <source>
        <dbReference type="Proteomes" id="UP000664859"/>
    </source>
</evidence>
<reference evidence="4" key="1">
    <citation type="submission" date="2021-02" db="EMBL/GenBank/DDBJ databases">
        <title>First Annotated Genome of the Yellow-green Alga Tribonema minus.</title>
        <authorList>
            <person name="Mahan K.M."/>
        </authorList>
    </citation>
    <scope>NUCLEOTIDE SEQUENCE</scope>
    <source>
        <strain evidence="4">UTEX B ZZ1240</strain>
    </source>
</reference>
<comment type="caution">
    <text evidence="4">The sequence shown here is derived from an EMBL/GenBank/DDBJ whole genome shotgun (WGS) entry which is preliminary data.</text>
</comment>
<dbReference type="PANTHER" id="PTHR11223">
    <property type="entry name" value="EXPORTIN 1/5"/>
    <property type="match status" value="1"/>
</dbReference>
<dbReference type="GO" id="GO:0005737">
    <property type="term" value="C:cytoplasm"/>
    <property type="evidence" value="ECO:0007669"/>
    <property type="project" value="TreeGrafter"/>
</dbReference>
<name>A0A836C9V7_9STRA</name>
<feature type="domain" description="Exportin-1/Importin-beta-like" evidence="2">
    <location>
        <begin position="109"/>
        <end position="275"/>
    </location>
</feature>
<feature type="domain" description="Exportin-5 C-terminal" evidence="3">
    <location>
        <begin position="673"/>
        <end position="865"/>
    </location>
</feature>
<dbReference type="GO" id="GO:0006611">
    <property type="term" value="P:protein export from nucleus"/>
    <property type="evidence" value="ECO:0007669"/>
    <property type="project" value="InterPro"/>
</dbReference>